<name>A0ACB8CX91_DERSI</name>
<evidence type="ECO:0000313" key="2">
    <source>
        <dbReference type="Proteomes" id="UP000821865"/>
    </source>
</evidence>
<dbReference type="Proteomes" id="UP000821865">
    <property type="component" value="Chromosome 4"/>
</dbReference>
<organism evidence="1 2">
    <name type="scientific">Dermacentor silvarum</name>
    <name type="common">Tick</name>
    <dbReference type="NCBI Taxonomy" id="543639"/>
    <lineage>
        <taxon>Eukaryota</taxon>
        <taxon>Metazoa</taxon>
        <taxon>Ecdysozoa</taxon>
        <taxon>Arthropoda</taxon>
        <taxon>Chelicerata</taxon>
        <taxon>Arachnida</taxon>
        <taxon>Acari</taxon>
        <taxon>Parasitiformes</taxon>
        <taxon>Ixodida</taxon>
        <taxon>Ixodoidea</taxon>
        <taxon>Ixodidae</taxon>
        <taxon>Rhipicephalinae</taxon>
        <taxon>Dermacentor</taxon>
    </lineage>
</organism>
<proteinExistence type="predicted"/>
<comment type="caution">
    <text evidence="1">The sequence shown here is derived from an EMBL/GenBank/DDBJ whole genome shotgun (WGS) entry which is preliminary data.</text>
</comment>
<dbReference type="EMBL" id="CM023473">
    <property type="protein sequence ID" value="KAH7953838.1"/>
    <property type="molecule type" value="Genomic_DNA"/>
</dbReference>
<keyword evidence="2" id="KW-1185">Reference proteome</keyword>
<accession>A0ACB8CX91</accession>
<evidence type="ECO:0000313" key="1">
    <source>
        <dbReference type="EMBL" id="KAH7953838.1"/>
    </source>
</evidence>
<gene>
    <name evidence="1" type="ORF">HPB49_013031</name>
</gene>
<reference evidence="1" key="1">
    <citation type="submission" date="2020-05" db="EMBL/GenBank/DDBJ databases">
        <title>Large-scale comparative analyses of tick genomes elucidate their genetic diversity and vector capacities.</title>
        <authorList>
            <person name="Jia N."/>
            <person name="Wang J."/>
            <person name="Shi W."/>
            <person name="Du L."/>
            <person name="Sun Y."/>
            <person name="Zhan W."/>
            <person name="Jiang J."/>
            <person name="Wang Q."/>
            <person name="Zhang B."/>
            <person name="Ji P."/>
            <person name="Sakyi L.B."/>
            <person name="Cui X."/>
            <person name="Yuan T."/>
            <person name="Jiang B."/>
            <person name="Yang W."/>
            <person name="Lam T.T.-Y."/>
            <person name="Chang Q."/>
            <person name="Ding S."/>
            <person name="Wang X."/>
            <person name="Zhu J."/>
            <person name="Ruan X."/>
            <person name="Zhao L."/>
            <person name="Wei J."/>
            <person name="Que T."/>
            <person name="Du C."/>
            <person name="Cheng J."/>
            <person name="Dai P."/>
            <person name="Han X."/>
            <person name="Huang E."/>
            <person name="Gao Y."/>
            <person name="Liu J."/>
            <person name="Shao H."/>
            <person name="Ye R."/>
            <person name="Li L."/>
            <person name="Wei W."/>
            <person name="Wang X."/>
            <person name="Wang C."/>
            <person name="Yang T."/>
            <person name="Huo Q."/>
            <person name="Li W."/>
            <person name="Guo W."/>
            <person name="Chen H."/>
            <person name="Zhou L."/>
            <person name="Ni X."/>
            <person name="Tian J."/>
            <person name="Zhou Y."/>
            <person name="Sheng Y."/>
            <person name="Liu T."/>
            <person name="Pan Y."/>
            <person name="Xia L."/>
            <person name="Li J."/>
            <person name="Zhao F."/>
            <person name="Cao W."/>
        </authorList>
    </citation>
    <scope>NUCLEOTIDE SEQUENCE</scope>
    <source>
        <strain evidence="1">Dsil-2018</strain>
    </source>
</reference>
<sequence>MLTLTRVGGTLGLDVLQPPEEMHRAPSVTRAAQSTIKVEVNGEDISPKAFLEGNGWCTIGSKTQFNRTTAQSNTQNGAHSRIGEGANGNRERSRQHARGPRPSTIVYATHLKMAKWRFLRQRREVAWMQLLCRLLNGTLSGTLILPAAETIGALQVEVRSLSDALGEPSPISPTVLLLHPSKKIILEEDHEDVSAIHIEPLEATIYSDEDSADEDSGGLIDNLSSRLLRAGAETVLADGHRIGGCDSDGDEAEFEQEGTEPLDISSGVGNTIRFGYKVWCLNAKNDYLANFKVYQGKQKDTATSAQHQKDFGKPAAPLLEMVDQFPVEVRHLPFHFYFDNIFTSLHLLKHLKNYEATGTVRQNCVPKECPIARPDCIKRKSRGYKEHALSDEGMIIVRWMDNSVVTIASTAHGVEPMSFADRYSRAQKNRIKVPRPNAVTQYNSFMGGTDQMDANIEAYRVAIRGKKWWWPIFTWLCDVAICNGWALICSTEANITQLEFRRQIAQSYLTRWNIKPKGPDRRRTSTLGDSAIGGPWYDQTAHFVGTMK</sequence>
<protein>
    <submittedName>
        <fullName evidence="1">Uncharacterized protein</fullName>
    </submittedName>
</protein>